<keyword evidence="3" id="KW-0472">Membrane</keyword>
<dbReference type="Gene3D" id="2.40.50.100">
    <property type="match status" value="1"/>
</dbReference>
<evidence type="ECO:0000313" key="6">
    <source>
        <dbReference type="EMBL" id="MBP0446757.1"/>
    </source>
</evidence>
<proteinExistence type="predicted"/>
<dbReference type="Gene3D" id="1.10.287.470">
    <property type="entry name" value="Helix hairpin bin"/>
    <property type="match status" value="2"/>
</dbReference>
<feature type="region of interest" description="Disordered" evidence="2">
    <location>
        <begin position="1"/>
        <end position="23"/>
    </location>
</feature>
<keyword evidence="7" id="KW-1185">Reference proteome</keyword>
<feature type="domain" description="p-hydroxybenzoic acid efflux pump subunit AaeA-like beta-barrel" evidence="5">
    <location>
        <begin position="269"/>
        <end position="353"/>
    </location>
</feature>
<name>A0ABS4AIA5_9PROT</name>
<evidence type="ECO:0000259" key="5">
    <source>
        <dbReference type="Pfam" id="PF25963"/>
    </source>
</evidence>
<protein>
    <submittedName>
        <fullName evidence="6">HlyD family secretion protein</fullName>
    </submittedName>
</protein>
<dbReference type="InterPro" id="IPR058634">
    <property type="entry name" value="AaeA-lik-b-barrel"/>
</dbReference>
<keyword evidence="1" id="KW-0175">Coiled coil</keyword>
<keyword evidence="3" id="KW-0812">Transmembrane</keyword>
<dbReference type="SUPFAM" id="SSF111369">
    <property type="entry name" value="HlyD-like secretion proteins"/>
    <property type="match status" value="2"/>
</dbReference>
<feature type="domain" description="Multidrug resistance protein MdtA-like barrel-sandwich hybrid" evidence="4">
    <location>
        <begin position="71"/>
        <end position="262"/>
    </location>
</feature>
<dbReference type="RefSeq" id="WP_209381026.1">
    <property type="nucleotide sequence ID" value="NZ_JAGIZB010000020.1"/>
</dbReference>
<evidence type="ECO:0000259" key="4">
    <source>
        <dbReference type="Pfam" id="PF25917"/>
    </source>
</evidence>
<dbReference type="PANTHER" id="PTHR30386:SF24">
    <property type="entry name" value="MULTIDRUG RESISTANCE EFFLUX PUMP"/>
    <property type="match status" value="1"/>
</dbReference>
<accession>A0ABS4AIA5</accession>
<gene>
    <name evidence="6" type="ORF">J8J14_18435</name>
</gene>
<evidence type="ECO:0000256" key="3">
    <source>
        <dbReference type="SAM" id="Phobius"/>
    </source>
</evidence>
<sequence length="381" mass="39775">MNARTQAIPDPDTRASMPATPRRSRLRRLPPLIGLLLLAGAGAGGNWYWQVGQYIESTDNAYVAGDISVLSSRIEGDVARILVADNQMVEAGQPLIELEREDWQARRDQAAAALAEAEANIGTLAAQVAQARAQVASAEAGVAEAEAERVRAAADAGRAGTLASGGYGTREAVDRTTAARRKAEASVAAAQAGLASARGAIPVLEAQSHAAIARRDAARATLALAESNLEHTVIRAPFAGIAGNRAAQPGQHVRAGQSLIAVAPAADRLYVTANFKETQLRRIREGQPVELSVDAGGALHGTVRSLAPATGAQFSLLPPENATGNFTKIVQRVPVRIALDPGQELGRLRPGLSVEAEVDTRDDPHAPRSLFGAAAAMIRGH</sequence>
<dbReference type="InterPro" id="IPR058625">
    <property type="entry name" value="MdtA-like_BSH"/>
</dbReference>
<dbReference type="PANTHER" id="PTHR30386">
    <property type="entry name" value="MEMBRANE FUSION SUBUNIT OF EMRAB-TOLC MULTIDRUG EFFLUX PUMP"/>
    <property type="match status" value="1"/>
</dbReference>
<feature type="transmembrane region" description="Helical" evidence="3">
    <location>
        <begin position="32"/>
        <end position="49"/>
    </location>
</feature>
<dbReference type="PRINTS" id="PR01490">
    <property type="entry name" value="RTXTOXIND"/>
</dbReference>
<dbReference type="Proteomes" id="UP000681594">
    <property type="component" value="Unassembled WGS sequence"/>
</dbReference>
<reference evidence="6 7" key="1">
    <citation type="submission" date="2021-03" db="EMBL/GenBank/DDBJ databases">
        <authorList>
            <person name="So Y."/>
        </authorList>
    </citation>
    <scope>NUCLEOTIDE SEQUENCE [LARGE SCALE GENOMIC DNA]</scope>
    <source>
        <strain evidence="6 7">SSH11</strain>
    </source>
</reference>
<dbReference type="Pfam" id="PF25963">
    <property type="entry name" value="Beta-barrel_AAEA"/>
    <property type="match status" value="1"/>
</dbReference>
<dbReference type="Pfam" id="PF25917">
    <property type="entry name" value="BSH_RND"/>
    <property type="match status" value="1"/>
</dbReference>
<dbReference type="EMBL" id="JAGIZB010000020">
    <property type="protein sequence ID" value="MBP0446757.1"/>
    <property type="molecule type" value="Genomic_DNA"/>
</dbReference>
<organism evidence="6 7">
    <name type="scientific">Pararoseomonas baculiformis</name>
    <dbReference type="NCBI Taxonomy" id="2820812"/>
    <lineage>
        <taxon>Bacteria</taxon>
        <taxon>Pseudomonadati</taxon>
        <taxon>Pseudomonadota</taxon>
        <taxon>Alphaproteobacteria</taxon>
        <taxon>Acetobacterales</taxon>
        <taxon>Acetobacteraceae</taxon>
        <taxon>Pararoseomonas</taxon>
    </lineage>
</organism>
<evidence type="ECO:0000313" key="7">
    <source>
        <dbReference type="Proteomes" id="UP000681594"/>
    </source>
</evidence>
<feature type="coiled-coil region" evidence="1">
    <location>
        <begin position="100"/>
        <end position="148"/>
    </location>
</feature>
<dbReference type="InterPro" id="IPR050739">
    <property type="entry name" value="MFP"/>
</dbReference>
<dbReference type="Gene3D" id="2.40.30.170">
    <property type="match status" value="1"/>
</dbReference>
<comment type="caution">
    <text evidence="6">The sequence shown here is derived from an EMBL/GenBank/DDBJ whole genome shotgun (WGS) entry which is preliminary data.</text>
</comment>
<evidence type="ECO:0000256" key="2">
    <source>
        <dbReference type="SAM" id="MobiDB-lite"/>
    </source>
</evidence>
<evidence type="ECO:0000256" key="1">
    <source>
        <dbReference type="SAM" id="Coils"/>
    </source>
</evidence>
<keyword evidence="3" id="KW-1133">Transmembrane helix</keyword>